<evidence type="ECO:0000256" key="7">
    <source>
        <dbReference type="ARBA" id="ARBA00022723"/>
    </source>
</evidence>
<dbReference type="SUPFAM" id="SSF50800">
    <property type="entry name" value="PK beta-barrel domain-like"/>
    <property type="match status" value="1"/>
</dbReference>
<dbReference type="AlphaFoldDB" id="A0A4P9X6W7"/>
<dbReference type="GO" id="GO:0004743">
    <property type="term" value="F:pyruvate kinase activity"/>
    <property type="evidence" value="ECO:0007669"/>
    <property type="project" value="UniProtKB-EC"/>
</dbReference>
<dbReference type="Gene3D" id="2.40.33.10">
    <property type="entry name" value="PK beta-barrel domain-like"/>
    <property type="match status" value="1"/>
</dbReference>
<keyword evidence="6 15" id="KW-0808">Transferase</keyword>
<dbReference type="Gene3D" id="3.40.1380.20">
    <property type="entry name" value="Pyruvate kinase, C-terminal domain"/>
    <property type="match status" value="1"/>
</dbReference>
<keyword evidence="11 15" id="KW-0460">Magnesium</keyword>
<dbReference type="GO" id="GO:0016301">
    <property type="term" value="F:kinase activity"/>
    <property type="evidence" value="ECO:0007669"/>
    <property type="project" value="UniProtKB-KW"/>
</dbReference>
<evidence type="ECO:0000259" key="17">
    <source>
        <dbReference type="Pfam" id="PF02887"/>
    </source>
</evidence>
<feature type="domain" description="Pyruvate kinase C-terminal" evidence="17">
    <location>
        <begin position="377"/>
        <end position="490"/>
    </location>
</feature>
<protein>
    <recommendedName>
        <fullName evidence="5 15">Pyruvate kinase</fullName>
        <ecNumber evidence="5 15">2.7.1.40</ecNumber>
    </recommendedName>
</protein>
<keyword evidence="8" id="KW-0547">Nucleotide-binding</keyword>
<evidence type="ECO:0000259" key="16">
    <source>
        <dbReference type="Pfam" id="PF00224"/>
    </source>
</evidence>
<dbReference type="STRING" id="1555241.A0A4P9X6W7"/>
<evidence type="ECO:0000256" key="8">
    <source>
        <dbReference type="ARBA" id="ARBA00022741"/>
    </source>
</evidence>
<dbReference type="PANTHER" id="PTHR11817">
    <property type="entry name" value="PYRUVATE KINASE"/>
    <property type="match status" value="1"/>
</dbReference>
<evidence type="ECO:0000256" key="9">
    <source>
        <dbReference type="ARBA" id="ARBA00022777"/>
    </source>
</evidence>
<evidence type="ECO:0000256" key="14">
    <source>
        <dbReference type="ARBA" id="ARBA00048152"/>
    </source>
</evidence>
<name>A0A4P9X6W7_9FUNG</name>
<dbReference type="InterPro" id="IPR015795">
    <property type="entry name" value="Pyrv_Knase_C"/>
</dbReference>
<feature type="domain" description="Pyruvate kinase barrel" evidence="16">
    <location>
        <begin position="19"/>
        <end position="342"/>
    </location>
</feature>
<dbReference type="InterPro" id="IPR011037">
    <property type="entry name" value="Pyrv_Knase-like_insert_dom_sf"/>
</dbReference>
<comment type="pathway">
    <text evidence="3 15">Carbohydrate degradation; glycolysis; pyruvate from D-glyceraldehyde 3-phosphate: step 5/5.</text>
</comment>
<dbReference type="FunFam" id="2.40.33.10:FF:000001">
    <property type="entry name" value="Pyruvate kinase"/>
    <property type="match status" value="1"/>
</dbReference>
<dbReference type="OrthoDB" id="108365at2759"/>
<evidence type="ECO:0000256" key="1">
    <source>
        <dbReference type="ARBA" id="ARBA00001946"/>
    </source>
</evidence>
<comment type="similarity">
    <text evidence="4 15">Belongs to the pyruvate kinase family.</text>
</comment>
<organism evidence="18 19">
    <name type="scientific">Caulochytrium protostelioides</name>
    <dbReference type="NCBI Taxonomy" id="1555241"/>
    <lineage>
        <taxon>Eukaryota</taxon>
        <taxon>Fungi</taxon>
        <taxon>Fungi incertae sedis</taxon>
        <taxon>Chytridiomycota</taxon>
        <taxon>Chytridiomycota incertae sedis</taxon>
        <taxon>Chytridiomycetes</taxon>
        <taxon>Caulochytriales</taxon>
        <taxon>Caulochytriaceae</taxon>
        <taxon>Caulochytrium</taxon>
    </lineage>
</organism>
<evidence type="ECO:0000313" key="18">
    <source>
        <dbReference type="EMBL" id="RKP00935.1"/>
    </source>
</evidence>
<evidence type="ECO:0000256" key="15">
    <source>
        <dbReference type="RuleBase" id="RU000504"/>
    </source>
</evidence>
<dbReference type="InterPro" id="IPR040442">
    <property type="entry name" value="Pyrv_kinase-like_dom_sf"/>
</dbReference>
<dbReference type="Proteomes" id="UP000274922">
    <property type="component" value="Unassembled WGS sequence"/>
</dbReference>
<reference evidence="19" key="1">
    <citation type="journal article" date="2018" name="Nat. Microbiol.">
        <title>Leveraging single-cell genomics to expand the fungal tree of life.</title>
        <authorList>
            <person name="Ahrendt S.R."/>
            <person name="Quandt C.A."/>
            <person name="Ciobanu D."/>
            <person name="Clum A."/>
            <person name="Salamov A."/>
            <person name="Andreopoulos B."/>
            <person name="Cheng J.F."/>
            <person name="Woyke T."/>
            <person name="Pelin A."/>
            <person name="Henrissat B."/>
            <person name="Reynolds N.K."/>
            <person name="Benny G.L."/>
            <person name="Smith M.E."/>
            <person name="James T.Y."/>
            <person name="Grigoriev I.V."/>
        </authorList>
    </citation>
    <scope>NUCLEOTIDE SEQUENCE [LARGE SCALE GENOMIC DNA]</scope>
    <source>
        <strain evidence="19">ATCC 52028</strain>
    </source>
</reference>
<gene>
    <name evidence="18" type="ORF">CXG81DRAFT_26381</name>
</gene>
<keyword evidence="19" id="KW-1185">Reference proteome</keyword>
<keyword evidence="9 15" id="KW-0418">Kinase</keyword>
<dbReference type="GO" id="GO:0005524">
    <property type="term" value="F:ATP binding"/>
    <property type="evidence" value="ECO:0007669"/>
    <property type="project" value="UniProtKB-KW"/>
</dbReference>
<dbReference type="UniPathway" id="UPA00109">
    <property type="reaction ID" value="UER00188"/>
</dbReference>
<keyword evidence="10" id="KW-0067">ATP-binding</keyword>
<evidence type="ECO:0000256" key="6">
    <source>
        <dbReference type="ARBA" id="ARBA00022679"/>
    </source>
</evidence>
<accession>A0A4P9X6W7</accession>
<evidence type="ECO:0000256" key="12">
    <source>
        <dbReference type="ARBA" id="ARBA00023152"/>
    </source>
</evidence>
<dbReference type="Gene3D" id="3.20.20.60">
    <property type="entry name" value="Phosphoenolpyruvate-binding domains"/>
    <property type="match status" value="1"/>
</dbReference>
<evidence type="ECO:0000256" key="4">
    <source>
        <dbReference type="ARBA" id="ARBA00008663"/>
    </source>
</evidence>
<dbReference type="InterPro" id="IPR018209">
    <property type="entry name" value="Pyrv_Knase_AS"/>
</dbReference>
<dbReference type="PROSITE" id="PS00110">
    <property type="entry name" value="PYRUVATE_KINASE"/>
    <property type="match status" value="1"/>
</dbReference>
<dbReference type="NCBIfam" id="TIGR01064">
    <property type="entry name" value="pyruv_kin"/>
    <property type="match status" value="1"/>
</dbReference>
<comment type="cofactor">
    <cofactor evidence="2">
        <name>K(+)</name>
        <dbReference type="ChEBI" id="CHEBI:29103"/>
    </cofactor>
</comment>
<evidence type="ECO:0000256" key="13">
    <source>
        <dbReference type="ARBA" id="ARBA00023317"/>
    </source>
</evidence>
<dbReference type="SUPFAM" id="SSF51621">
    <property type="entry name" value="Phosphoenolpyruvate/pyruvate domain"/>
    <property type="match status" value="1"/>
</dbReference>
<dbReference type="EC" id="2.7.1.40" evidence="5 15"/>
<dbReference type="PRINTS" id="PR01050">
    <property type="entry name" value="PYRUVTKNASE"/>
</dbReference>
<dbReference type="InterPro" id="IPR015813">
    <property type="entry name" value="Pyrv/PenolPyrv_kinase-like_dom"/>
</dbReference>
<keyword evidence="13" id="KW-0670">Pyruvate</keyword>
<dbReference type="FunFam" id="3.20.20.60:FF:000001">
    <property type="entry name" value="Pyruvate kinase"/>
    <property type="match status" value="1"/>
</dbReference>
<sequence length="497" mass="53446">MDTLVQPYTNAGERPVQIKSKIICTIGPKTQSAEALGKLIDAGMNVARMNFSHGTHEYHAKTIANLRAHLASRKNPRIVAVLLDTKGPEIRSGKLEGGKDIKLVQGQTFTFHNDDSLLGTKDGVSTSYKSLAASVKAGDQILVDDGLIGLVVKHSDPATGRVECIVENEGMLGETKGVNLPGIVVDLPAITEKDASDIKFGVEQGVDFIAASFIRKRSDVEEIRKLIAGTGIKIISKIENQEGLQNFDEILAASDGIMVARGDLGVEIPVEQVARFQKMMIRQCNIAGKPVVTATQMLESMIVNPRPTRAEATDVANAVLDGSDCVMLSGETAKGSHPNAAVEMMARICREAEVDINYTELYPSIRRSIRLPISIIEATSSNAVKTSWDVHAALIIVLTQTGTTAAAICKHRPIAPVLAVTSSPQAARQMQVLRGIYPLLVDNMQGTDNLIHKAMLWGLRMGMSQPGDPVVVTSGVLEGKTGSTNIMRVLRCASWEI</sequence>
<comment type="catalytic activity">
    <reaction evidence="14 15">
        <text>pyruvate + ATP = phosphoenolpyruvate + ADP + H(+)</text>
        <dbReference type="Rhea" id="RHEA:18157"/>
        <dbReference type="ChEBI" id="CHEBI:15361"/>
        <dbReference type="ChEBI" id="CHEBI:15378"/>
        <dbReference type="ChEBI" id="CHEBI:30616"/>
        <dbReference type="ChEBI" id="CHEBI:58702"/>
        <dbReference type="ChEBI" id="CHEBI:456216"/>
        <dbReference type="EC" id="2.7.1.40"/>
    </reaction>
</comment>
<evidence type="ECO:0000256" key="3">
    <source>
        <dbReference type="ARBA" id="ARBA00004997"/>
    </source>
</evidence>
<dbReference type="InterPro" id="IPR015793">
    <property type="entry name" value="Pyrv_Knase_brl"/>
</dbReference>
<evidence type="ECO:0000256" key="11">
    <source>
        <dbReference type="ARBA" id="ARBA00022842"/>
    </source>
</evidence>
<evidence type="ECO:0000256" key="2">
    <source>
        <dbReference type="ARBA" id="ARBA00001958"/>
    </source>
</evidence>
<dbReference type="InterPro" id="IPR015806">
    <property type="entry name" value="Pyrv_Knase_insert_dom_sf"/>
</dbReference>
<evidence type="ECO:0000256" key="10">
    <source>
        <dbReference type="ARBA" id="ARBA00022840"/>
    </source>
</evidence>
<dbReference type="EMBL" id="ML014192">
    <property type="protein sequence ID" value="RKP00935.1"/>
    <property type="molecule type" value="Genomic_DNA"/>
</dbReference>
<evidence type="ECO:0000256" key="5">
    <source>
        <dbReference type="ARBA" id="ARBA00012142"/>
    </source>
</evidence>
<dbReference type="GO" id="GO:0030955">
    <property type="term" value="F:potassium ion binding"/>
    <property type="evidence" value="ECO:0007669"/>
    <property type="project" value="InterPro"/>
</dbReference>
<proteinExistence type="inferred from homology"/>
<keyword evidence="12 15" id="KW-0324">Glycolysis</keyword>
<dbReference type="SUPFAM" id="SSF52935">
    <property type="entry name" value="PK C-terminal domain-like"/>
    <property type="match status" value="1"/>
</dbReference>
<dbReference type="GO" id="GO:0006950">
    <property type="term" value="P:response to stress"/>
    <property type="evidence" value="ECO:0007669"/>
    <property type="project" value="UniProtKB-ARBA"/>
</dbReference>
<keyword evidence="7" id="KW-0479">Metal-binding</keyword>
<dbReference type="Pfam" id="PF02887">
    <property type="entry name" value="PK_C"/>
    <property type="match status" value="1"/>
</dbReference>
<comment type="cofactor">
    <cofactor evidence="1">
        <name>Mg(2+)</name>
        <dbReference type="ChEBI" id="CHEBI:18420"/>
    </cofactor>
</comment>
<dbReference type="InterPro" id="IPR001697">
    <property type="entry name" value="Pyr_Knase"/>
</dbReference>
<dbReference type="NCBIfam" id="NF004978">
    <property type="entry name" value="PRK06354.1"/>
    <property type="match status" value="1"/>
</dbReference>
<dbReference type="GO" id="GO:0000287">
    <property type="term" value="F:magnesium ion binding"/>
    <property type="evidence" value="ECO:0007669"/>
    <property type="project" value="InterPro"/>
</dbReference>
<dbReference type="Pfam" id="PF00224">
    <property type="entry name" value="PK"/>
    <property type="match status" value="1"/>
</dbReference>
<dbReference type="InterPro" id="IPR036918">
    <property type="entry name" value="Pyrv_Knase_C_sf"/>
</dbReference>
<dbReference type="NCBIfam" id="NF004491">
    <property type="entry name" value="PRK05826.1"/>
    <property type="match status" value="1"/>
</dbReference>
<evidence type="ECO:0000313" key="19">
    <source>
        <dbReference type="Proteomes" id="UP000274922"/>
    </source>
</evidence>